<sequence>MSDSPSFVEQTQHLSTASRPSSFFIVFTLGLHPFAFRHQSSPGRSRGFGFVTFADPKGAQKAVEGMNERDLDGRQVRVDIANDRPPRGEGGFSGGSRGPPRSYGGDRGYGGDDRRNGGGRSYGGGGDRYGERRSGGGGGGYGGNDRYSSRDDDRKGGRSGPYDRPSSSRGGGDRSDRSSGSRRDDY</sequence>
<feature type="compositionally biased region" description="Basic and acidic residues" evidence="3">
    <location>
        <begin position="66"/>
        <end position="87"/>
    </location>
</feature>
<feature type="compositionally biased region" description="Basic and acidic residues" evidence="3">
    <location>
        <begin position="171"/>
        <end position="186"/>
    </location>
</feature>
<dbReference type="Proteomes" id="UP001212841">
    <property type="component" value="Unassembled WGS sequence"/>
</dbReference>
<name>A0AAD5SP61_9FUNG</name>
<accession>A0AAD5SP61</accession>
<dbReference type="Gene3D" id="3.30.70.330">
    <property type="match status" value="1"/>
</dbReference>
<dbReference type="Pfam" id="PF00076">
    <property type="entry name" value="RRM_1"/>
    <property type="match status" value="1"/>
</dbReference>
<protein>
    <recommendedName>
        <fullName evidence="4">RRM domain-containing protein</fullName>
    </recommendedName>
</protein>
<feature type="compositionally biased region" description="Basic and acidic residues" evidence="3">
    <location>
        <begin position="147"/>
        <end position="156"/>
    </location>
</feature>
<feature type="compositionally biased region" description="Gly residues" evidence="3">
    <location>
        <begin position="88"/>
        <end position="97"/>
    </location>
</feature>
<dbReference type="EMBL" id="JADGJD010000082">
    <property type="protein sequence ID" value="KAJ3055366.1"/>
    <property type="molecule type" value="Genomic_DNA"/>
</dbReference>
<reference evidence="5" key="1">
    <citation type="submission" date="2020-05" db="EMBL/GenBank/DDBJ databases">
        <title>Phylogenomic resolution of chytrid fungi.</title>
        <authorList>
            <person name="Stajich J.E."/>
            <person name="Amses K."/>
            <person name="Simmons R."/>
            <person name="Seto K."/>
            <person name="Myers J."/>
            <person name="Bonds A."/>
            <person name="Quandt C.A."/>
            <person name="Barry K."/>
            <person name="Liu P."/>
            <person name="Grigoriev I."/>
            <person name="Longcore J.E."/>
            <person name="James T.Y."/>
        </authorList>
    </citation>
    <scope>NUCLEOTIDE SEQUENCE</scope>
    <source>
        <strain evidence="5">JEL0318</strain>
    </source>
</reference>
<feature type="domain" description="RRM" evidence="4">
    <location>
        <begin position="43"/>
        <end position="83"/>
    </location>
</feature>
<proteinExistence type="predicted"/>
<comment type="caution">
    <text evidence="5">The sequence shown here is derived from an EMBL/GenBank/DDBJ whole genome shotgun (WGS) entry which is preliminary data.</text>
</comment>
<keyword evidence="1 2" id="KW-0694">RNA-binding</keyword>
<feature type="region of interest" description="Disordered" evidence="3">
    <location>
        <begin position="61"/>
        <end position="186"/>
    </location>
</feature>
<dbReference type="AlphaFoldDB" id="A0AAD5SP61"/>
<dbReference type="InterPro" id="IPR052462">
    <property type="entry name" value="SLIRP/GR-RBP-like"/>
</dbReference>
<organism evidence="5 6">
    <name type="scientific">Rhizophlyctis rosea</name>
    <dbReference type="NCBI Taxonomy" id="64517"/>
    <lineage>
        <taxon>Eukaryota</taxon>
        <taxon>Fungi</taxon>
        <taxon>Fungi incertae sedis</taxon>
        <taxon>Chytridiomycota</taxon>
        <taxon>Chytridiomycota incertae sedis</taxon>
        <taxon>Chytridiomycetes</taxon>
        <taxon>Rhizophlyctidales</taxon>
        <taxon>Rhizophlyctidaceae</taxon>
        <taxon>Rhizophlyctis</taxon>
    </lineage>
</organism>
<evidence type="ECO:0000256" key="1">
    <source>
        <dbReference type="ARBA" id="ARBA00022884"/>
    </source>
</evidence>
<dbReference type="InterPro" id="IPR000504">
    <property type="entry name" value="RRM_dom"/>
</dbReference>
<dbReference type="SUPFAM" id="SSF54928">
    <property type="entry name" value="RNA-binding domain, RBD"/>
    <property type="match status" value="1"/>
</dbReference>
<dbReference type="GO" id="GO:0003723">
    <property type="term" value="F:RNA binding"/>
    <property type="evidence" value="ECO:0007669"/>
    <property type="project" value="UniProtKB-UniRule"/>
</dbReference>
<dbReference type="PROSITE" id="PS50102">
    <property type="entry name" value="RRM"/>
    <property type="match status" value="1"/>
</dbReference>
<dbReference type="InterPro" id="IPR035979">
    <property type="entry name" value="RBD_domain_sf"/>
</dbReference>
<evidence type="ECO:0000256" key="2">
    <source>
        <dbReference type="PROSITE-ProRule" id="PRU00176"/>
    </source>
</evidence>
<gene>
    <name evidence="5" type="ORF">HK097_010711</name>
</gene>
<evidence type="ECO:0000256" key="3">
    <source>
        <dbReference type="SAM" id="MobiDB-lite"/>
    </source>
</evidence>
<keyword evidence="6" id="KW-1185">Reference proteome</keyword>
<evidence type="ECO:0000313" key="6">
    <source>
        <dbReference type="Proteomes" id="UP001212841"/>
    </source>
</evidence>
<dbReference type="PANTHER" id="PTHR48027">
    <property type="entry name" value="HETEROGENEOUS NUCLEAR RIBONUCLEOPROTEIN 87F-RELATED"/>
    <property type="match status" value="1"/>
</dbReference>
<feature type="compositionally biased region" description="Gly residues" evidence="3">
    <location>
        <begin position="118"/>
        <end position="127"/>
    </location>
</feature>
<evidence type="ECO:0000313" key="5">
    <source>
        <dbReference type="EMBL" id="KAJ3055366.1"/>
    </source>
</evidence>
<evidence type="ECO:0000259" key="4">
    <source>
        <dbReference type="PROSITE" id="PS50102"/>
    </source>
</evidence>
<dbReference type="SMART" id="SM00360">
    <property type="entry name" value="RRM"/>
    <property type="match status" value="1"/>
</dbReference>
<dbReference type="InterPro" id="IPR012677">
    <property type="entry name" value="Nucleotide-bd_a/b_plait_sf"/>
</dbReference>